<name>A0AAD3HMN4_9CHLO</name>
<protein>
    <submittedName>
        <fullName evidence="2">Uncharacterized protein</fullName>
    </submittedName>
</protein>
<feature type="region of interest" description="Disordered" evidence="1">
    <location>
        <begin position="1075"/>
        <end position="1113"/>
    </location>
</feature>
<feature type="region of interest" description="Disordered" evidence="1">
    <location>
        <begin position="4879"/>
        <end position="4954"/>
    </location>
</feature>
<comment type="caution">
    <text evidence="2">The sequence shown here is derived from an EMBL/GenBank/DDBJ whole genome shotgun (WGS) entry which is preliminary data.</text>
</comment>
<evidence type="ECO:0000313" key="2">
    <source>
        <dbReference type="EMBL" id="GFR45935.1"/>
    </source>
</evidence>
<feature type="region of interest" description="Disordered" evidence="1">
    <location>
        <begin position="3716"/>
        <end position="3742"/>
    </location>
</feature>
<feature type="compositionally biased region" description="Low complexity" evidence="1">
    <location>
        <begin position="3476"/>
        <end position="3493"/>
    </location>
</feature>
<feature type="region of interest" description="Disordered" evidence="1">
    <location>
        <begin position="4282"/>
        <end position="4303"/>
    </location>
</feature>
<feature type="region of interest" description="Disordered" evidence="1">
    <location>
        <begin position="979"/>
        <end position="1020"/>
    </location>
</feature>
<feature type="region of interest" description="Disordered" evidence="1">
    <location>
        <begin position="1590"/>
        <end position="1610"/>
    </location>
</feature>
<feature type="compositionally biased region" description="Gly residues" evidence="1">
    <location>
        <begin position="3653"/>
        <end position="3665"/>
    </location>
</feature>
<dbReference type="EMBL" id="BMAR01000011">
    <property type="protein sequence ID" value="GFR45935.1"/>
    <property type="molecule type" value="Genomic_DNA"/>
</dbReference>
<feature type="region of interest" description="Disordered" evidence="1">
    <location>
        <begin position="4238"/>
        <end position="4263"/>
    </location>
</feature>
<evidence type="ECO:0000256" key="1">
    <source>
        <dbReference type="SAM" id="MobiDB-lite"/>
    </source>
</evidence>
<feature type="compositionally biased region" description="Low complexity" evidence="1">
    <location>
        <begin position="4945"/>
        <end position="4954"/>
    </location>
</feature>
<feature type="region of interest" description="Disordered" evidence="1">
    <location>
        <begin position="2323"/>
        <end position="2345"/>
    </location>
</feature>
<feature type="compositionally biased region" description="Polar residues" evidence="1">
    <location>
        <begin position="807"/>
        <end position="819"/>
    </location>
</feature>
<feature type="compositionally biased region" description="Polar residues" evidence="1">
    <location>
        <begin position="4998"/>
        <end position="5008"/>
    </location>
</feature>
<feature type="compositionally biased region" description="Low complexity" evidence="1">
    <location>
        <begin position="716"/>
        <end position="730"/>
    </location>
</feature>
<feature type="region of interest" description="Disordered" evidence="1">
    <location>
        <begin position="381"/>
        <end position="401"/>
    </location>
</feature>
<feature type="region of interest" description="Disordered" evidence="1">
    <location>
        <begin position="710"/>
        <end position="775"/>
    </location>
</feature>
<feature type="region of interest" description="Disordered" evidence="1">
    <location>
        <begin position="1852"/>
        <end position="1874"/>
    </location>
</feature>
<keyword evidence="3" id="KW-1185">Reference proteome</keyword>
<feature type="compositionally biased region" description="Low complexity" evidence="1">
    <location>
        <begin position="152"/>
        <end position="167"/>
    </location>
</feature>
<dbReference type="PANTHER" id="PTHR34491">
    <property type="entry name" value="A-TYPE INCLUSION PROTEIN, PUTATIVE-RELATED"/>
    <property type="match status" value="1"/>
</dbReference>
<feature type="compositionally biased region" description="Low complexity" evidence="1">
    <location>
        <begin position="283"/>
        <end position="294"/>
    </location>
</feature>
<feature type="compositionally biased region" description="Polar residues" evidence="1">
    <location>
        <begin position="1331"/>
        <end position="1340"/>
    </location>
</feature>
<feature type="region of interest" description="Disordered" evidence="1">
    <location>
        <begin position="3643"/>
        <end position="3665"/>
    </location>
</feature>
<gene>
    <name evidence="2" type="ORF">Agub_g7397</name>
</gene>
<feature type="compositionally biased region" description="Low complexity" evidence="1">
    <location>
        <begin position="658"/>
        <end position="675"/>
    </location>
</feature>
<feature type="region of interest" description="Disordered" evidence="1">
    <location>
        <begin position="845"/>
        <end position="913"/>
    </location>
</feature>
<feature type="compositionally biased region" description="Low complexity" evidence="1">
    <location>
        <begin position="3439"/>
        <end position="3448"/>
    </location>
</feature>
<organism evidence="2 3">
    <name type="scientific">Astrephomene gubernaculifera</name>
    <dbReference type="NCBI Taxonomy" id="47775"/>
    <lineage>
        <taxon>Eukaryota</taxon>
        <taxon>Viridiplantae</taxon>
        <taxon>Chlorophyta</taxon>
        <taxon>core chlorophytes</taxon>
        <taxon>Chlorophyceae</taxon>
        <taxon>CS clade</taxon>
        <taxon>Chlamydomonadales</taxon>
        <taxon>Astrephomenaceae</taxon>
        <taxon>Astrephomene</taxon>
    </lineage>
</organism>
<feature type="region of interest" description="Disordered" evidence="1">
    <location>
        <begin position="262"/>
        <end position="344"/>
    </location>
</feature>
<feature type="compositionally biased region" description="Low complexity" evidence="1">
    <location>
        <begin position="3080"/>
        <end position="3097"/>
    </location>
</feature>
<feature type="compositionally biased region" description="Polar residues" evidence="1">
    <location>
        <begin position="764"/>
        <end position="775"/>
    </location>
</feature>
<feature type="compositionally biased region" description="Polar residues" evidence="1">
    <location>
        <begin position="5152"/>
        <end position="5165"/>
    </location>
</feature>
<feature type="compositionally biased region" description="Low complexity" evidence="1">
    <location>
        <begin position="864"/>
        <end position="889"/>
    </location>
</feature>
<feature type="region of interest" description="Disordered" evidence="1">
    <location>
        <begin position="614"/>
        <end position="675"/>
    </location>
</feature>
<feature type="compositionally biased region" description="Pro residues" evidence="1">
    <location>
        <begin position="4035"/>
        <end position="4050"/>
    </location>
</feature>
<feature type="region of interest" description="Disordered" evidence="1">
    <location>
        <begin position="3054"/>
        <end position="3107"/>
    </location>
</feature>
<feature type="region of interest" description="Disordered" evidence="1">
    <location>
        <begin position="3372"/>
        <end position="3493"/>
    </location>
</feature>
<reference evidence="2 3" key="1">
    <citation type="journal article" date="2021" name="Sci. Rep.">
        <title>Genome sequencing of the multicellular alga Astrephomene provides insights into convergent evolution of germ-soma differentiation.</title>
        <authorList>
            <person name="Yamashita S."/>
            <person name="Yamamoto K."/>
            <person name="Matsuzaki R."/>
            <person name="Suzuki S."/>
            <person name="Yamaguchi H."/>
            <person name="Hirooka S."/>
            <person name="Minakuchi Y."/>
            <person name="Miyagishima S."/>
            <person name="Kawachi M."/>
            <person name="Toyoda A."/>
            <person name="Nozaki H."/>
        </authorList>
    </citation>
    <scope>NUCLEOTIDE SEQUENCE [LARGE SCALE GENOMIC DNA]</scope>
    <source>
        <strain evidence="2 3">NIES-4017</strain>
    </source>
</reference>
<feature type="region of interest" description="Disordered" evidence="1">
    <location>
        <begin position="4356"/>
        <end position="4430"/>
    </location>
</feature>
<feature type="region of interest" description="Disordered" evidence="1">
    <location>
        <begin position="5084"/>
        <end position="5165"/>
    </location>
</feature>
<feature type="region of interest" description="Disordered" evidence="1">
    <location>
        <begin position="4988"/>
        <end position="5010"/>
    </location>
</feature>
<feature type="compositionally biased region" description="Polar residues" evidence="1">
    <location>
        <begin position="4356"/>
        <end position="4366"/>
    </location>
</feature>
<feature type="region of interest" description="Disordered" evidence="1">
    <location>
        <begin position="4030"/>
        <end position="4100"/>
    </location>
</feature>
<feature type="compositionally biased region" description="Polar residues" evidence="1">
    <location>
        <begin position="3390"/>
        <end position="3413"/>
    </location>
</feature>
<feature type="compositionally biased region" description="Low complexity" evidence="1">
    <location>
        <begin position="791"/>
        <end position="804"/>
    </location>
</feature>
<feature type="region of interest" description="Disordered" evidence="1">
    <location>
        <begin position="1316"/>
        <end position="1368"/>
    </location>
</feature>
<feature type="compositionally biased region" description="Pro residues" evidence="1">
    <location>
        <begin position="3098"/>
        <end position="3107"/>
    </location>
</feature>
<feature type="compositionally biased region" description="Polar residues" evidence="1">
    <location>
        <begin position="1354"/>
        <end position="1368"/>
    </location>
</feature>
<accession>A0AAD3HMN4</accession>
<feature type="compositionally biased region" description="Low complexity" evidence="1">
    <location>
        <begin position="4920"/>
        <end position="4938"/>
    </location>
</feature>
<sequence length="5165" mass="521069">MAAAFVRRAFKGDDDAEDSPPQLPTAPKQSQIQARAIDSSGDESTTDSPPAAAIRHQSAVAAYGRFHHLISQRQDDSGDLRPTTPPTGPSPRNRQADRPAAALQPTQSDTLHGPSTGGIKEGHNGLRGTGAPIPRRHSVAGLRVGTGPPPSSTKAAAARALHSSLSSSDDDAGHGAIPDAAPAAMQEVSMRSLGHPAVASLRSTRSLSKSTPSGSLTGEAAGPSASPSRRSSIAGRASISDGGVISGSFASAAAAELAGLNAQAGGYTSRQHRASRTSRLRRVSSNASLSSKASQPESLASSRLTAGSSKVSQTVQRTIARQRLVESSSGEDEGSVRQGSCETGQEAAVGVVPNSNRESLAAAVIAAAQATAAAAAAARRHPSAPAAARHRQEAAAAGGRHDEAAFSFRASSGSSLGSDSLTPLMREATAAATAEVAAAAAASLRPLPITAISPARLSPHTRPVDVLDPPVFDEVPQGGVDDVAYYETAFVNVGSAAAAAHAAAAAAQAAKAAAMAELQNSQRIATWLEQQPRPPSLSSAGCVDDLASEQATVVVGTEVEVDVTSGAAAYGANYRINLAAHAGSALGSGGMELSGLCRHAALDSNRLRAESLTISSTDDDSDSNGGAAAAATEDCEQAHVDWQRAVDSNHMPSGGEQASAITSTAESTDASTAPTFAPVVRRLDFPGSISAGAGLSDTDKEHMSRHFFAPLERPQARSPAAAPRPAPVAAGMDSVAGAGRRVSVKPASRGAASGQHAAPGALPSRSSPAGTSARMTPSKLRAMLSILARPAHAPPASGSPSRGPILQPSQDAESVQSMSYSEMLQMLQELSPVDGISLPQPVAGASTDVASGVSKARAGRTRAGRSSGSAARHSVASAPSVGAPATSAPLRGRQQKSAEVGASGHPSHGGMTAAAATGSVLSHEDNMAAPLSQDLTNTGVTLSSHWGGGEQQQRDFADLVRLWTMLTGRRLAFEAMDNHSDAPVPTEHGASASGSPQSTTSTAQQSHATARSGGTGSDVPSSAAIWAASAAAMATSAVLAAAAGGSQQLQTAYQYQQQHPFQPGSLGATAAAHNMQSPLPYGTSTAMSSRSNPVVGPNITSSSQPGGQPNYASFASLPQELQHLARLVSAPDHTGAGGLRLQSGPGSSALPHGDLAHLSSLLVAAGISGEQQLQVSAAEQVGLVQLLRILSATGLTGAPSSATSIAQQADTVQHVGQPTEAANSAAATSIGIPAASTATTATSTAAAAPEPLEAAPQQPMDVVAAMLPDGATSSAGTAARSGNVGTVAAGPLSTHSSADTVDTGLALSRVYTALRNMRLRDEGGQTDPPGTRTSNTQTSPDLRASHMRDEEGQTDTPVSSSSGSQTENLRAGVASGVVQIDVDDLRAFATRSKAGQTDLPSCESISVQTQLAELVPTSEGSVQTDISHLRGGPCRGVQTDVAEVAPAGSQTEASWLSQALPSAATQTLDDDANLTAVFSAEVQEELARAALAAGQLSPRLSAEAQAEVLRLARVLAAAGQQAEAEQPTLSAETQAQLVRTLRTVANPVPSLEWGSVLTSVDSGHTHLSSELREGPATSDCEVQTDLTAVDFTAPNPQPDLEASSNASADSSITAAPAIPTASHLAAEPSVRMPSPPTSTQIGTAFALRNLPIASDGGIMDAPHQEAVVAGRVGSSGGMLAYLEAADPTTATALMELMQALQVMTMHKRRRRWISDGSSRASGECYHDAETPSSPPSIRRSSGAVTTLWGSFVTSIGPSVSQAGQASLAGAEAAAEAAAAEEAMAAAGAVDSATPPAVKAATVGGEGVALQADAAGCQRHSFTAGLPPRPAPPPTTAAVDSTARHLQRALRAVSNGGGHRRATGGGPMSRGTNAVTSPASAEAHIALALELLSRAAAPAAGSTSDEEAELRAQEELVAAMLALLVAPAAPSAANITGAADAAGASVVLPEGLLPASAEPSLSVAGLEALASIGQSGESLAVPQEEGYCEVDAPVASVSASDSEPDIPTAEASPLVRAEVPRSETPSPSAMLRAEIQVALQQAERASASVTSLHTGYLPATPRAAEVLDGLPFEQAVGYILDGLRNFEGPAKLARNLHLARDGSRSTSTGGASWEGLPALETQGSRLQATGIFGSGTMLAAVVEGPGKEVDDGKPQPLSGLQNEVECALPAVLPGRQDSSSASPSSKQLLMGHVEAAVEVAASASNGLVTEVPVAHASPSAVRLLEQLSDLGIISLGPADSPDAAGALRSAPVTTAGSAPAALQLFSSPTPAVVSPQTFGGAMDLPADSALGPDAHQRHSVPYLPCGGLDDQLRPVHSVLVLASTGGQEAGQSPAAVDTEDESKHGSPLLPVSTAGAFAPWLPTFAMPSAPAVNVTPQQPTRTAASVAGVESFAASPLHTMQAFAESPNLPEVSGEEQRQQQTALAEDACLTAEDERVAHDASPGQGSPQEPQMVQPYELLVGAAAVPDVLAVPRSAPTTMGGEQLPVSRPLQTAGGFGAQAPSHADPQVPTVTARERFRMPGPYRSSPLKPASPMRVLMHNVSVPVGFAASAALPLAATSSAAAQTSAWSDAADGYSDDSFPAVRLARDAMAGCYAKPAAMEAPAVEATAAGGVRRALFPNSSGAGEQQRVDEGVATAPVTDASTAAASPSNLLLTQAAQLLLQAMQRSAEDHPEQQSAFAVLAPVLAGLAATGPEGQSASAASDRALPHQSSAQAEPTAQEPDMAAAVPLAEQQQETALQQLLLESEELPPMDSSSFAFLMGEPGEAQAQTPSATATPSAVPHSPALATAADLEAFKGDIMSSVRTALMEIVDLIGHSVVQRAAATAGTPANAISGVGGNKGGHAYQPELESARNEAHEYGEAGIEEEDSHATTVGGVSVTVEPSASSYALGADQQEIRITRSELEAFMFGKALLNSSTTSDLLGVRLRDLYARQLSQDAGDEELAGGYEASSVRSQDDGAPDDDASSAADSRIGVNDPQRHSSDCFQSPLPHASRGSDRSGNGLDSSPLRGSEPGPSGFGVPRHSPLRQPLGDGVDFKSLFRRSMEHLRDHLQQHDGAASIAQRASAPSPVRGPSPTIAMASASAGPSPSAATIRKPPMPPKRPPIPQQFMSEAVSGAGLAAAAEGTSAALDKADSGAFETTFAPSMPPSLAQQLAAAAARAVAESQADLEAAARAADDVELDMPHLAARAEPTTGVAWCPDPAFPAPQSMAHTHLASSLPAESSAPVEVAISAAEAFGDFLAALAEPVVQVAGLFMPPDPRVGGRGFPQRTVVIEELREEDGRRGAEGAAAREHFRAERPSNVPGYAAGGAGWLEDEDAYVDSPRARSETSSPRLRLRHPVLADPRLQLSRSTSDAVHLHAAPAASSLDVLVSSRQQQQNQASTQQSVATPPLQQSSSTSVHLQSPHSSLPSRLKHVSVPGGRLVTESPAEEDRPLSSFASPSSVSEAGAPVASSSRRHTLSPGPLSRMAPTRSGSVGATGSAPGAPAAVPASASAASPVSRLEELEIFLQAFKLRIGADEEAVPLRALQLAATAAATGVTPSIAEVDVFDGVSSSEGSNDGQELGRTLAALAAFGEEEQGVATGYNLHTIRASAASAMAAAAAVEQVFSPRLADMLGANDVIPEEHELSILPSSAGVSAIAVTDPQPGDEAGGAGSVEDGGAGGSVVSMAGLSNSASSVSNPLLREHLEHFQALLEKANDLVDRLMVADEEVTSEAATDGTGTNATPRQRATPASASASAIRRQLHNRLTAAAAASLVVTPSSTPRRRSVQVGAVSPVLSVAGAPSTPLPSLDPELAALFPATAARLSRPHALLEQSQDAALTLVSSAVTAVPQLAVGANRARSLSTTPSSRSPTGSIISVTTVATSATITAAAPVAAAAQNPTATPLALVAALLAEAHSRMEFRSLDEQRGADKILSAVLDEHFAHVLGTPRGFLTPAREPQWLNAAAAAAPAATTAAAGDAPAAATTSQAHRLLQRAPEPQPFVGPANLSEAFNQAAVAGGAAAAAVPSPAPRHKVVDLMDEPAVLQSPDPQPATRPQPPLPLLPPRATQQQQVAAEAQTVGTALLEAAEAAAASSPQPHERQAASGTHEQPRSDADDLFGQLMQERSDILISALEQVHRVAPSSQASAEPPTAVCSQSSLASSPVTRGHSSVPDAVASAFAVGAHAPTGLPEPFTQATSQLEDQLRHLADSSGASSASGEAPAPAVAAAAPSSLSRELPAVLDALPVPATSVGPHAPLPQPLMPYQEADSESTRTSYATSLAGSIRQHGVVQPDLESPLWSRVPSAPGGSGAPSDMLSRGTAPLYVVSAGGASTLTSSLGGDSAMSAPAGPPRTGALDLAMLIAEEDSSVSAGADSNKSPVQLPLVPSDSASRGVGMVDGKASSNAAGTGRVGGGGRSDYASPASASQTPVSPAQRVLHESTSESETFLSYTTGDAVYEHRNSELVTVAMAVNGPAVHREAPIGTLRYNPVYDPSSSLAESAQAAFGAFAQRSSSGGSGSTHSAGMTTLHHETAYTPLALAAADSVGPLGELVSVEFHSRLLSAGGTTTAVLVPNPAFDLMDDSFDDTPLSASEASVVAATAVALEGGFADSVDVSCMHPVLRLDFAGAATAGVGSIEADTPTPASAAVPVLPLSPVDIAGSPPSRLAGATQEVTPRGAVDSTVASGNQLASPVNPASFGGSADDLLSLLGPELTDSQLSLLAAAPELPYSRPQSRSHSLRLSGSSQQLQQQLLHGYHFLGPFARHREFSGGGAIVVAEGSEARVSREDSTAGSFDFEEISREAAAVVDNLATPHDAAVSAGGLSEGFRAQFRPLMSVDEEVDEPAVRESAAAAAAEAAEQQGMPASPSVKPAKAGLVAAAVRRIESGLTPTGAEAAAAAGNDKATPAGFKSPKPAGKPAGRSSPGIPPRPAFSPGASRPGSVASSSSVLGGRSRRNSRSGSGASLADEQLKGTDAAGFTAAAPVGPAPVVAAEAATGVSLSGSEAPFAPASSRSLGASTSGGSVGDVLALERTLVTREWLPMSGEDSMPDPTAAEQMYGSFLPLSYGSIGVRLHGSGAVLLAADTAPAGMLVEPQGWEQRPRSAGAGGRPSSTPGDAAAGRSVTPGPRPRVQGGSSTSEAAKGGAVGRQRSPAGANMIGAGTAARSKSSSADGSGLFQ</sequence>
<feature type="compositionally biased region" description="Low complexity" evidence="1">
    <location>
        <begin position="200"/>
        <end position="234"/>
    </location>
</feature>
<feature type="region of interest" description="Disordered" evidence="1">
    <location>
        <begin position="1"/>
        <end position="234"/>
    </location>
</feature>
<feature type="region of interest" description="Disordered" evidence="1">
    <location>
        <begin position="2940"/>
        <end position="3033"/>
    </location>
</feature>
<feature type="compositionally biased region" description="Low complexity" evidence="1">
    <location>
        <begin position="4051"/>
        <end position="4079"/>
    </location>
</feature>
<feature type="compositionally biased region" description="Low complexity" evidence="1">
    <location>
        <begin position="623"/>
        <end position="632"/>
    </location>
</feature>
<dbReference type="PANTHER" id="PTHR34491:SF74">
    <property type="entry name" value="DUF4456 DOMAIN-CONTAINING PROTEIN"/>
    <property type="match status" value="1"/>
</dbReference>
<feature type="compositionally biased region" description="Polar residues" evidence="1">
    <location>
        <begin position="4140"/>
        <end position="4155"/>
    </location>
</feature>
<feature type="region of interest" description="Disordered" evidence="1">
    <location>
        <begin position="1715"/>
        <end position="1740"/>
    </location>
</feature>
<proteinExistence type="predicted"/>
<feature type="compositionally biased region" description="Low complexity" evidence="1">
    <location>
        <begin position="990"/>
        <end position="1012"/>
    </location>
</feature>
<feature type="compositionally biased region" description="Low complexity" evidence="1">
    <location>
        <begin position="3375"/>
        <end position="3389"/>
    </location>
</feature>
<feature type="region of interest" description="Disordered" evidence="1">
    <location>
        <begin position="4128"/>
        <end position="4155"/>
    </location>
</feature>
<feature type="region of interest" description="Disordered" evidence="1">
    <location>
        <begin position="791"/>
        <end position="819"/>
    </location>
</feature>
<dbReference type="Proteomes" id="UP001054857">
    <property type="component" value="Unassembled WGS sequence"/>
</dbReference>
<feature type="compositionally biased region" description="Polar residues" evidence="1">
    <location>
        <begin position="3723"/>
        <end position="3741"/>
    </location>
</feature>
<feature type="compositionally biased region" description="Polar residues" evidence="1">
    <location>
        <begin position="295"/>
        <end position="319"/>
    </location>
</feature>
<feature type="region of interest" description="Disordered" evidence="1">
    <location>
        <begin position="2693"/>
        <end position="2724"/>
    </location>
</feature>
<feature type="region of interest" description="Disordered" evidence="1">
    <location>
        <begin position="4649"/>
        <end position="4673"/>
    </location>
</feature>
<feature type="compositionally biased region" description="Low complexity" evidence="1">
    <location>
        <begin position="4879"/>
        <end position="4895"/>
    </location>
</feature>
<evidence type="ECO:0000313" key="3">
    <source>
        <dbReference type="Proteomes" id="UP001054857"/>
    </source>
</evidence>
<feature type="compositionally biased region" description="Basic residues" evidence="1">
    <location>
        <begin position="270"/>
        <end position="282"/>
    </location>
</feature>